<accession>A0A645GAG5</accession>
<protein>
    <recommendedName>
        <fullName evidence="2">NAD-specific glutamate dehydrogenase</fullName>
    </recommendedName>
</protein>
<gene>
    <name evidence="1" type="ORF">SDC9_171300</name>
</gene>
<evidence type="ECO:0000313" key="1">
    <source>
        <dbReference type="EMBL" id="MPN23907.1"/>
    </source>
</evidence>
<comment type="caution">
    <text evidence="1">The sequence shown here is derived from an EMBL/GenBank/DDBJ whole genome shotgun (WGS) entry which is preliminary data.</text>
</comment>
<sequence length="190" mass="19807">MDGGHQAFDHAEVVIQNLGDRGEAVGGAGSVGDDVHLLGEALVVDAHHEHRSSILARSGHHNLLGAGLKMGFGLVGGKEQTGGFDHIVGADFAPLQHGGILFSGHTDLLAVDDQLLIGSNFDGALEGAVHGVILQHVGNVIHIEQVVDRNHFHVLATLGGTEDQTADASETIDTNLNHFLFPHILACAGL</sequence>
<name>A0A645GAG5_9ZZZZ</name>
<organism evidence="1">
    <name type="scientific">bioreactor metagenome</name>
    <dbReference type="NCBI Taxonomy" id="1076179"/>
    <lineage>
        <taxon>unclassified sequences</taxon>
        <taxon>metagenomes</taxon>
        <taxon>ecological metagenomes</taxon>
    </lineage>
</organism>
<reference evidence="1" key="1">
    <citation type="submission" date="2019-08" db="EMBL/GenBank/DDBJ databases">
        <authorList>
            <person name="Kucharzyk K."/>
            <person name="Murdoch R.W."/>
            <person name="Higgins S."/>
            <person name="Loffler F."/>
        </authorList>
    </citation>
    <scope>NUCLEOTIDE SEQUENCE</scope>
</reference>
<evidence type="ECO:0008006" key="2">
    <source>
        <dbReference type="Google" id="ProtNLM"/>
    </source>
</evidence>
<dbReference type="AlphaFoldDB" id="A0A645GAG5"/>
<dbReference type="EMBL" id="VSSQ01072551">
    <property type="protein sequence ID" value="MPN23907.1"/>
    <property type="molecule type" value="Genomic_DNA"/>
</dbReference>
<proteinExistence type="predicted"/>